<gene>
    <name evidence="2" type="ORF">BJG266_LOCUS20026</name>
    <name evidence="1" type="ORF">QVE165_LOCUS16688</name>
</gene>
<keyword evidence="3" id="KW-1185">Reference proteome</keyword>
<evidence type="ECO:0000313" key="1">
    <source>
        <dbReference type="EMBL" id="CAF1033813.1"/>
    </source>
</evidence>
<evidence type="ECO:0000313" key="2">
    <source>
        <dbReference type="EMBL" id="CAF1076830.1"/>
    </source>
</evidence>
<evidence type="ECO:0000313" key="4">
    <source>
        <dbReference type="Proteomes" id="UP000663877"/>
    </source>
</evidence>
<dbReference type="EMBL" id="CAJNOM010000094">
    <property type="protein sequence ID" value="CAF1033813.1"/>
    <property type="molecule type" value="Genomic_DNA"/>
</dbReference>
<accession>A0A814MB60</accession>
<dbReference type="Proteomes" id="UP000663832">
    <property type="component" value="Unassembled WGS sequence"/>
</dbReference>
<dbReference type="AlphaFoldDB" id="A0A814MB60"/>
<protein>
    <submittedName>
        <fullName evidence="2">Uncharacterized protein</fullName>
    </submittedName>
</protein>
<dbReference type="EMBL" id="CAJNOI010000111">
    <property type="protein sequence ID" value="CAF1076830.1"/>
    <property type="molecule type" value="Genomic_DNA"/>
</dbReference>
<comment type="caution">
    <text evidence="2">The sequence shown here is derived from an EMBL/GenBank/DDBJ whole genome shotgun (WGS) entry which is preliminary data.</text>
</comment>
<dbReference type="OrthoDB" id="9972022at2759"/>
<dbReference type="Proteomes" id="UP000663877">
    <property type="component" value="Unassembled WGS sequence"/>
</dbReference>
<proteinExistence type="predicted"/>
<name>A0A814MB60_9BILA</name>
<reference evidence="2" key="1">
    <citation type="submission" date="2021-02" db="EMBL/GenBank/DDBJ databases">
        <authorList>
            <person name="Nowell W R."/>
        </authorList>
    </citation>
    <scope>NUCLEOTIDE SEQUENCE</scope>
</reference>
<sequence>MTFNSFYNWNYQQILVDEARRPRAVTINERDPEIALKKITAWLTLHYPGLHVNHVELTKPDQRVYARANFRTALNQQKVVLFDVTAAANGFMNTNIRMFSPGTVVRIWPGTRTTPTRHEILI</sequence>
<evidence type="ECO:0000313" key="3">
    <source>
        <dbReference type="Proteomes" id="UP000663832"/>
    </source>
</evidence>
<organism evidence="2 4">
    <name type="scientific">Adineta steineri</name>
    <dbReference type="NCBI Taxonomy" id="433720"/>
    <lineage>
        <taxon>Eukaryota</taxon>
        <taxon>Metazoa</taxon>
        <taxon>Spiralia</taxon>
        <taxon>Gnathifera</taxon>
        <taxon>Rotifera</taxon>
        <taxon>Eurotatoria</taxon>
        <taxon>Bdelloidea</taxon>
        <taxon>Adinetida</taxon>
        <taxon>Adinetidae</taxon>
        <taxon>Adineta</taxon>
    </lineage>
</organism>